<dbReference type="Proteomes" id="UP000009138">
    <property type="component" value="Unassembled WGS sequence"/>
</dbReference>
<dbReference type="InParanoid" id="I1C2N6"/>
<evidence type="ECO:0000313" key="4">
    <source>
        <dbReference type="Proteomes" id="UP000009138"/>
    </source>
</evidence>
<keyword evidence="2" id="KW-0812">Transmembrane</keyword>
<keyword evidence="4" id="KW-1185">Reference proteome</keyword>
<sequence>MSNITLSYDFFFSFGYFFFVIVYSRHIAYCDSNGCSEKPISSATVAYPSETLAPASISSSVATKFHEAAAVQKTTTSKTHSGSRTKDWQIAVASVCSVAGVAGIAAAIFVLSHFRKGATDQQLFADQEEGSKKEFSADGNEPEGEGLKKPSESCMNQEWKQLMTAAYRLGWCEEQEKEEPKPVQEAGEASASTPSFSNANQMSFTAYSSTPNFKQMLTPPIFRKDLQPTMKYDERMSRALNKLIEDHVERSHIPLNI</sequence>
<name>I1C2N6_RHIO9</name>
<feature type="transmembrane region" description="Helical" evidence="2">
    <location>
        <begin position="90"/>
        <end position="114"/>
    </location>
</feature>
<dbReference type="VEuPathDB" id="FungiDB:RO3G_07421"/>
<keyword evidence="2" id="KW-0472">Membrane</keyword>
<keyword evidence="2" id="KW-1133">Transmembrane helix</keyword>
<gene>
    <name evidence="3" type="ORF">RO3G_07421</name>
</gene>
<reference evidence="3 4" key="1">
    <citation type="journal article" date="2009" name="PLoS Genet.">
        <title>Genomic analysis of the basal lineage fungus Rhizopus oryzae reveals a whole-genome duplication.</title>
        <authorList>
            <person name="Ma L.-J."/>
            <person name="Ibrahim A.S."/>
            <person name="Skory C."/>
            <person name="Grabherr M.G."/>
            <person name="Burger G."/>
            <person name="Butler M."/>
            <person name="Elias M."/>
            <person name="Idnurm A."/>
            <person name="Lang B.F."/>
            <person name="Sone T."/>
            <person name="Abe A."/>
            <person name="Calvo S.E."/>
            <person name="Corrochano L.M."/>
            <person name="Engels R."/>
            <person name="Fu J."/>
            <person name="Hansberg W."/>
            <person name="Kim J.-M."/>
            <person name="Kodira C.D."/>
            <person name="Koehrsen M.J."/>
            <person name="Liu B."/>
            <person name="Miranda-Saavedra D."/>
            <person name="O'Leary S."/>
            <person name="Ortiz-Castellanos L."/>
            <person name="Poulter R."/>
            <person name="Rodriguez-Romero J."/>
            <person name="Ruiz-Herrera J."/>
            <person name="Shen Y.-Q."/>
            <person name="Zeng Q."/>
            <person name="Galagan J."/>
            <person name="Birren B.W."/>
            <person name="Cuomo C.A."/>
            <person name="Wickes B.L."/>
        </authorList>
    </citation>
    <scope>NUCLEOTIDE SEQUENCE [LARGE SCALE GENOMIC DNA]</scope>
    <source>
        <strain evidence="4">RA 99-880 / ATCC MYA-4621 / FGSC 9543 / NRRL 43880</strain>
    </source>
</reference>
<evidence type="ECO:0000256" key="1">
    <source>
        <dbReference type="SAM" id="MobiDB-lite"/>
    </source>
</evidence>
<feature type="transmembrane region" description="Helical" evidence="2">
    <location>
        <begin position="6"/>
        <end position="23"/>
    </location>
</feature>
<evidence type="ECO:0000313" key="3">
    <source>
        <dbReference type="EMBL" id="EIE82716.1"/>
    </source>
</evidence>
<feature type="compositionally biased region" description="Polar residues" evidence="1">
    <location>
        <begin position="190"/>
        <end position="199"/>
    </location>
</feature>
<dbReference type="EMBL" id="CH476736">
    <property type="protein sequence ID" value="EIE82716.1"/>
    <property type="molecule type" value="Genomic_DNA"/>
</dbReference>
<dbReference type="RefSeq" id="XP_067518112.1">
    <property type="nucleotide sequence ID" value="XM_067662011.1"/>
</dbReference>
<dbReference type="OMA" id="DHTDDAN"/>
<proteinExistence type="predicted"/>
<protein>
    <submittedName>
        <fullName evidence="3">Uncharacterized protein</fullName>
    </submittedName>
</protein>
<organism evidence="3 4">
    <name type="scientific">Rhizopus delemar (strain RA 99-880 / ATCC MYA-4621 / FGSC 9543 / NRRL 43880)</name>
    <name type="common">Mucormycosis agent</name>
    <name type="synonym">Rhizopus arrhizus var. delemar</name>
    <dbReference type="NCBI Taxonomy" id="246409"/>
    <lineage>
        <taxon>Eukaryota</taxon>
        <taxon>Fungi</taxon>
        <taxon>Fungi incertae sedis</taxon>
        <taxon>Mucoromycota</taxon>
        <taxon>Mucoromycotina</taxon>
        <taxon>Mucoromycetes</taxon>
        <taxon>Mucorales</taxon>
        <taxon>Mucorineae</taxon>
        <taxon>Rhizopodaceae</taxon>
        <taxon>Rhizopus</taxon>
    </lineage>
</organism>
<feature type="region of interest" description="Disordered" evidence="1">
    <location>
        <begin position="126"/>
        <end position="153"/>
    </location>
</feature>
<dbReference type="AlphaFoldDB" id="I1C2N6"/>
<dbReference type="OrthoDB" id="2263128at2759"/>
<evidence type="ECO:0000256" key="2">
    <source>
        <dbReference type="SAM" id="Phobius"/>
    </source>
</evidence>
<accession>I1C2N6</accession>
<feature type="region of interest" description="Disordered" evidence="1">
    <location>
        <begin position="176"/>
        <end position="199"/>
    </location>
</feature>
<dbReference type="GeneID" id="93614392"/>